<dbReference type="Proteomes" id="UP000179860">
    <property type="component" value="Plasmid pl3WSM5005"/>
</dbReference>
<accession>A0A8F4KII9</accession>
<dbReference type="AlphaFoldDB" id="A0A8F4KII9"/>
<gene>
    <name evidence="1" type="ORF">BJG93_36560</name>
</gene>
<protein>
    <submittedName>
        <fullName evidence="1">Uncharacterized protein</fullName>
    </submittedName>
</protein>
<dbReference type="KEGG" id="pspw:BJG93_36560"/>
<geneLocation type="plasmid" evidence="1 2">
    <name>pl3WSM5005</name>
</geneLocation>
<reference evidence="1" key="1">
    <citation type="submission" date="2016-09" db="EMBL/GenBank/DDBJ databases">
        <title>The Complete Genome of Burkholderia sprentiae wsm5005.</title>
        <authorList>
            <person name="De Meyer S."/>
            <person name="Wang P."/>
            <person name="Terpolilli J."/>
        </authorList>
    </citation>
    <scope>NUCLEOTIDE SEQUENCE [LARGE SCALE GENOMIC DNA]</scope>
    <source>
        <strain evidence="1">WSM5005</strain>
    </source>
</reference>
<evidence type="ECO:0000313" key="1">
    <source>
        <dbReference type="EMBL" id="QXE07360.1"/>
    </source>
</evidence>
<dbReference type="RefSeq" id="WP_027193531.1">
    <property type="nucleotide sequence ID" value="NZ_AXBN01000062.1"/>
</dbReference>
<proteinExistence type="predicted"/>
<name>A0A8F4KII9_9BURK</name>
<sequence>MQRIFKGRHAATIAAAVQQTNVQCSVAEVIVRKGKKRARRVVVDAPDTTMAILRLSLSDSNPIGGW</sequence>
<keyword evidence="1" id="KW-0614">Plasmid</keyword>
<dbReference type="EMBL" id="CP017564">
    <property type="protein sequence ID" value="QXE07360.1"/>
    <property type="molecule type" value="Genomic_DNA"/>
</dbReference>
<evidence type="ECO:0000313" key="2">
    <source>
        <dbReference type="Proteomes" id="UP000179860"/>
    </source>
</evidence>
<keyword evidence="2" id="KW-1185">Reference proteome</keyword>
<organism evidence="1 2">
    <name type="scientific">Paraburkholderia sprentiae WSM5005</name>
    <dbReference type="NCBI Taxonomy" id="754502"/>
    <lineage>
        <taxon>Bacteria</taxon>
        <taxon>Pseudomonadati</taxon>
        <taxon>Pseudomonadota</taxon>
        <taxon>Betaproteobacteria</taxon>
        <taxon>Burkholderiales</taxon>
        <taxon>Burkholderiaceae</taxon>
        <taxon>Paraburkholderia</taxon>
    </lineage>
</organism>